<evidence type="ECO:0000313" key="2">
    <source>
        <dbReference type="Proteomes" id="UP001231124"/>
    </source>
</evidence>
<accession>A0ABU0HWU1</accession>
<gene>
    <name evidence="1" type="ORF">QO012_000424</name>
</gene>
<dbReference type="EMBL" id="JAUSVP010000001">
    <property type="protein sequence ID" value="MDQ0445946.1"/>
    <property type="molecule type" value="Genomic_DNA"/>
</dbReference>
<protein>
    <submittedName>
        <fullName evidence="1">Uncharacterized protein</fullName>
    </submittedName>
</protein>
<proteinExistence type="predicted"/>
<evidence type="ECO:0000313" key="1">
    <source>
        <dbReference type="EMBL" id="MDQ0445946.1"/>
    </source>
</evidence>
<dbReference type="Proteomes" id="UP001231124">
    <property type="component" value="Unassembled WGS sequence"/>
</dbReference>
<dbReference type="RefSeq" id="WP_283207273.1">
    <property type="nucleotide sequence ID" value="NZ_BPQE01000020.1"/>
</dbReference>
<name>A0ABU0HWU1_9HYPH</name>
<organism evidence="1 2">
    <name type="scientific">Methylobacterium aerolatum</name>
    <dbReference type="NCBI Taxonomy" id="418708"/>
    <lineage>
        <taxon>Bacteria</taxon>
        <taxon>Pseudomonadati</taxon>
        <taxon>Pseudomonadota</taxon>
        <taxon>Alphaproteobacteria</taxon>
        <taxon>Hyphomicrobiales</taxon>
        <taxon>Methylobacteriaceae</taxon>
        <taxon>Methylobacterium</taxon>
    </lineage>
</organism>
<reference evidence="1 2" key="1">
    <citation type="submission" date="2023-07" db="EMBL/GenBank/DDBJ databases">
        <title>Genomic Encyclopedia of Type Strains, Phase IV (KMG-IV): sequencing the most valuable type-strain genomes for metagenomic binning, comparative biology and taxonomic classification.</title>
        <authorList>
            <person name="Goeker M."/>
        </authorList>
    </citation>
    <scope>NUCLEOTIDE SEQUENCE [LARGE SCALE GENOMIC DNA]</scope>
    <source>
        <strain evidence="1 2">DSM 19013</strain>
    </source>
</reference>
<sequence>MTILNIALPSFAALAAILSVLHRALQPKAIPVRVRRRTGR</sequence>
<keyword evidence="2" id="KW-1185">Reference proteome</keyword>
<comment type="caution">
    <text evidence="1">The sequence shown here is derived from an EMBL/GenBank/DDBJ whole genome shotgun (WGS) entry which is preliminary data.</text>
</comment>